<keyword evidence="3" id="KW-1185">Reference proteome</keyword>
<reference evidence="2" key="1">
    <citation type="submission" date="2020-07" db="EMBL/GenBank/DDBJ databases">
        <title>Genome sequence and genetic diversity analysis of an under-domesticated orphan crop, white fonio (Digitaria exilis).</title>
        <authorList>
            <person name="Bennetzen J.L."/>
            <person name="Chen S."/>
            <person name="Ma X."/>
            <person name="Wang X."/>
            <person name="Yssel A.E.J."/>
            <person name="Chaluvadi S.R."/>
            <person name="Johnson M."/>
            <person name="Gangashetty P."/>
            <person name="Hamidou F."/>
            <person name="Sanogo M.D."/>
            <person name="Zwaenepoel A."/>
            <person name="Wallace J."/>
            <person name="Van De Peer Y."/>
            <person name="Van Deynze A."/>
        </authorList>
    </citation>
    <scope>NUCLEOTIDE SEQUENCE</scope>
    <source>
        <tissue evidence="2">Leaves</tissue>
    </source>
</reference>
<dbReference type="AlphaFoldDB" id="A0A835EN72"/>
<protein>
    <recommendedName>
        <fullName evidence="4">No apical meristem-associated C-terminal domain-containing protein</fullName>
    </recommendedName>
</protein>
<evidence type="ECO:0008006" key="4">
    <source>
        <dbReference type="Google" id="ProtNLM"/>
    </source>
</evidence>
<name>A0A835EN72_9POAL</name>
<comment type="caution">
    <text evidence="2">The sequence shown here is derived from an EMBL/GenBank/DDBJ whole genome shotgun (WGS) entry which is preliminary data.</text>
</comment>
<gene>
    <name evidence="2" type="ORF">HU200_033806</name>
</gene>
<dbReference type="EMBL" id="JACEFO010001822">
    <property type="protein sequence ID" value="KAF8701144.1"/>
    <property type="molecule type" value="Genomic_DNA"/>
</dbReference>
<feature type="compositionally biased region" description="Polar residues" evidence="1">
    <location>
        <begin position="18"/>
        <end position="41"/>
    </location>
</feature>
<organism evidence="2 3">
    <name type="scientific">Digitaria exilis</name>
    <dbReference type="NCBI Taxonomy" id="1010633"/>
    <lineage>
        <taxon>Eukaryota</taxon>
        <taxon>Viridiplantae</taxon>
        <taxon>Streptophyta</taxon>
        <taxon>Embryophyta</taxon>
        <taxon>Tracheophyta</taxon>
        <taxon>Spermatophyta</taxon>
        <taxon>Magnoliopsida</taxon>
        <taxon>Liliopsida</taxon>
        <taxon>Poales</taxon>
        <taxon>Poaceae</taxon>
        <taxon>PACMAD clade</taxon>
        <taxon>Panicoideae</taxon>
        <taxon>Panicodae</taxon>
        <taxon>Paniceae</taxon>
        <taxon>Anthephorinae</taxon>
        <taxon>Digitaria</taxon>
    </lineage>
</organism>
<dbReference type="PANTHER" id="PTHR45224">
    <property type="entry name" value="OS01G0527900 PROTEIN-RELATED"/>
    <property type="match status" value="1"/>
</dbReference>
<accession>A0A835EN72</accession>
<evidence type="ECO:0000313" key="2">
    <source>
        <dbReference type="EMBL" id="KAF8701144.1"/>
    </source>
</evidence>
<sequence>MLRFPFPHPQFMVPPATPSNQRTSPLASDSRSPSPANISQHRVTVDVEVEEESRQRMYYTDEEDIRLVSAWLNNSTDPVEGNSKKAARYWEEVAAAYNETTPSDRKRDVKLLKSHWYKTTKKISSFNGCYNQMRDTYMSGRSDDQLMDQALELYRSRYKHHFTYVHWWRVVRDSPKWNAHIAAEGQAKENKESKMLENKSKMMEHRSKMMDKFSEMLHVDTSKMEPWAKQAHLRAVTALSDELFGRDDPALVRIISYK</sequence>
<proteinExistence type="predicted"/>
<dbReference type="Proteomes" id="UP000636709">
    <property type="component" value="Unassembled WGS sequence"/>
</dbReference>
<evidence type="ECO:0000256" key="1">
    <source>
        <dbReference type="SAM" id="MobiDB-lite"/>
    </source>
</evidence>
<dbReference type="PANTHER" id="PTHR45224:SF5">
    <property type="entry name" value="OS02G0311800 PROTEIN"/>
    <property type="match status" value="1"/>
</dbReference>
<feature type="region of interest" description="Disordered" evidence="1">
    <location>
        <begin position="1"/>
        <end position="41"/>
    </location>
</feature>
<evidence type="ECO:0000313" key="3">
    <source>
        <dbReference type="Proteomes" id="UP000636709"/>
    </source>
</evidence>
<dbReference type="OrthoDB" id="693402at2759"/>